<evidence type="ECO:0000256" key="1">
    <source>
        <dbReference type="ARBA" id="ARBA00022670"/>
    </source>
</evidence>
<keyword evidence="2 5" id="KW-0378">Hydrolase</keyword>
<proteinExistence type="predicted"/>
<dbReference type="PANTHER" id="PTHR24271">
    <property type="entry name" value="KALLIKREIN-RELATED"/>
    <property type="match status" value="1"/>
</dbReference>
<sequence>MEKHLGLLLLSLLCCPVAHAGALKSQVIGGQEAIPHSRPYMAYLKISNDRFCGGFLVAPQWVMTAAHCFGEITVLLGAHNIKEMEESQQELGVESYHIHPEYNNKTFSNDILLLKLTAKAVLNKYVQTISLPKTSSDVPARTKCLVAGWGRTDQADTTDKLYETNITIYSRWKCRWIYPELNDGMICAGSPCWLKDTSQGDSGGPLVCKGVAEGIVSFGYDFPPGVYARVARYLHWIRKVMG</sequence>
<name>A0A151P0D6_ALLMI</name>
<dbReference type="InterPro" id="IPR009003">
    <property type="entry name" value="Peptidase_S1_PA"/>
</dbReference>
<dbReference type="OrthoDB" id="5565075at2759"/>
<dbReference type="FunFam" id="2.40.10.10:FF:000005">
    <property type="entry name" value="Serine protease 37"/>
    <property type="match status" value="1"/>
</dbReference>
<keyword evidence="3 5" id="KW-0720">Serine protease</keyword>
<dbReference type="InterPro" id="IPR001254">
    <property type="entry name" value="Trypsin_dom"/>
</dbReference>
<comment type="caution">
    <text evidence="8">The sequence shown here is derived from an EMBL/GenBank/DDBJ whole genome shotgun (WGS) entry which is preliminary data.</text>
</comment>
<dbReference type="Gene3D" id="2.40.10.10">
    <property type="entry name" value="Trypsin-like serine proteases"/>
    <property type="match status" value="2"/>
</dbReference>
<accession>A0A151P0D6</accession>
<evidence type="ECO:0000256" key="2">
    <source>
        <dbReference type="ARBA" id="ARBA00022801"/>
    </source>
</evidence>
<dbReference type="eggNOG" id="KOG3627">
    <property type="taxonomic scope" value="Eukaryota"/>
</dbReference>
<dbReference type="PANTHER" id="PTHR24271:SF90">
    <property type="entry name" value="PEPTIDASE S1 DOMAIN-CONTAINING PROTEIN"/>
    <property type="match status" value="1"/>
</dbReference>
<dbReference type="InterPro" id="IPR033116">
    <property type="entry name" value="TRYPSIN_SER"/>
</dbReference>
<organism evidence="8 9">
    <name type="scientific">Alligator mississippiensis</name>
    <name type="common">American alligator</name>
    <dbReference type="NCBI Taxonomy" id="8496"/>
    <lineage>
        <taxon>Eukaryota</taxon>
        <taxon>Metazoa</taxon>
        <taxon>Chordata</taxon>
        <taxon>Craniata</taxon>
        <taxon>Vertebrata</taxon>
        <taxon>Euteleostomi</taxon>
        <taxon>Archelosauria</taxon>
        <taxon>Archosauria</taxon>
        <taxon>Crocodylia</taxon>
        <taxon>Alligatoridae</taxon>
        <taxon>Alligatorinae</taxon>
        <taxon>Alligator</taxon>
    </lineage>
</organism>
<dbReference type="EMBL" id="AKHW03001382">
    <property type="protein sequence ID" value="KYO42582.1"/>
    <property type="molecule type" value="Genomic_DNA"/>
</dbReference>
<dbReference type="AlphaFoldDB" id="A0A151P0D6"/>
<dbReference type="Proteomes" id="UP000050525">
    <property type="component" value="Unassembled WGS sequence"/>
</dbReference>
<keyword evidence="1 5" id="KW-0645">Protease</keyword>
<dbReference type="GeneID" id="102570566"/>
<keyword evidence="9" id="KW-1185">Reference proteome</keyword>
<evidence type="ECO:0000313" key="8">
    <source>
        <dbReference type="EMBL" id="KYO42582.1"/>
    </source>
</evidence>
<dbReference type="KEGG" id="amj:102570566"/>
<dbReference type="GO" id="GO:0004252">
    <property type="term" value="F:serine-type endopeptidase activity"/>
    <property type="evidence" value="ECO:0007669"/>
    <property type="project" value="InterPro"/>
</dbReference>
<evidence type="ECO:0000313" key="9">
    <source>
        <dbReference type="Proteomes" id="UP000050525"/>
    </source>
</evidence>
<dbReference type="SUPFAM" id="SSF50494">
    <property type="entry name" value="Trypsin-like serine proteases"/>
    <property type="match status" value="1"/>
</dbReference>
<protein>
    <submittedName>
        <fullName evidence="8">Mast cell protease 1A</fullName>
    </submittedName>
</protein>
<evidence type="ECO:0000256" key="4">
    <source>
        <dbReference type="ARBA" id="ARBA00023157"/>
    </source>
</evidence>
<dbReference type="InterPro" id="IPR001314">
    <property type="entry name" value="Peptidase_S1A"/>
</dbReference>
<dbReference type="GO" id="GO:0006508">
    <property type="term" value="P:proteolysis"/>
    <property type="evidence" value="ECO:0007669"/>
    <property type="project" value="UniProtKB-KW"/>
</dbReference>
<dbReference type="PROSITE" id="PS50240">
    <property type="entry name" value="TRYPSIN_DOM"/>
    <property type="match status" value="1"/>
</dbReference>
<reference evidence="8 9" key="1">
    <citation type="journal article" date="2012" name="Genome Biol.">
        <title>Sequencing three crocodilian genomes to illuminate the evolution of archosaurs and amniotes.</title>
        <authorList>
            <person name="St John J.A."/>
            <person name="Braun E.L."/>
            <person name="Isberg S.R."/>
            <person name="Miles L.G."/>
            <person name="Chong A.Y."/>
            <person name="Gongora J."/>
            <person name="Dalzell P."/>
            <person name="Moran C."/>
            <person name="Bed'hom B."/>
            <person name="Abzhanov A."/>
            <person name="Burgess S.C."/>
            <person name="Cooksey A.M."/>
            <person name="Castoe T.A."/>
            <person name="Crawford N.G."/>
            <person name="Densmore L.D."/>
            <person name="Drew J.C."/>
            <person name="Edwards S.V."/>
            <person name="Faircloth B.C."/>
            <person name="Fujita M.K."/>
            <person name="Greenwold M.J."/>
            <person name="Hoffmann F.G."/>
            <person name="Howard J.M."/>
            <person name="Iguchi T."/>
            <person name="Janes D.E."/>
            <person name="Khan S.Y."/>
            <person name="Kohno S."/>
            <person name="de Koning A.J."/>
            <person name="Lance S.L."/>
            <person name="McCarthy F.M."/>
            <person name="McCormack J.E."/>
            <person name="Merchant M.E."/>
            <person name="Peterson D.G."/>
            <person name="Pollock D.D."/>
            <person name="Pourmand N."/>
            <person name="Raney B.J."/>
            <person name="Roessler K.A."/>
            <person name="Sanford J.R."/>
            <person name="Sawyer R.H."/>
            <person name="Schmidt C.J."/>
            <person name="Triplett E.W."/>
            <person name="Tuberville T.D."/>
            <person name="Venegas-Anaya M."/>
            <person name="Howard J.T."/>
            <person name="Jarvis E.D."/>
            <person name="Guillette L.J.Jr."/>
            <person name="Glenn T.C."/>
            <person name="Green R.E."/>
            <person name="Ray D.A."/>
        </authorList>
    </citation>
    <scope>NUCLEOTIDE SEQUENCE [LARGE SCALE GENOMIC DNA]</scope>
    <source>
        <strain evidence="8">KSC_2009_1</strain>
    </source>
</reference>
<feature type="chain" id="PRO_5007586536" evidence="6">
    <location>
        <begin position="21"/>
        <end position="242"/>
    </location>
</feature>
<feature type="domain" description="Peptidase S1" evidence="7">
    <location>
        <begin position="27"/>
        <end position="242"/>
    </location>
</feature>
<dbReference type="CDD" id="cd00190">
    <property type="entry name" value="Tryp_SPc"/>
    <property type="match status" value="1"/>
</dbReference>
<feature type="signal peptide" evidence="6">
    <location>
        <begin position="1"/>
        <end position="20"/>
    </location>
</feature>
<dbReference type="STRING" id="8496.A0A151P0D6"/>
<dbReference type="PROSITE" id="PS00135">
    <property type="entry name" value="TRYPSIN_SER"/>
    <property type="match status" value="1"/>
</dbReference>
<evidence type="ECO:0000256" key="5">
    <source>
        <dbReference type="RuleBase" id="RU363034"/>
    </source>
</evidence>
<dbReference type="Pfam" id="PF00089">
    <property type="entry name" value="Trypsin"/>
    <property type="match status" value="1"/>
</dbReference>
<dbReference type="InterPro" id="IPR043504">
    <property type="entry name" value="Peptidase_S1_PA_chymotrypsin"/>
</dbReference>
<dbReference type="PRINTS" id="PR00722">
    <property type="entry name" value="CHYMOTRYPSIN"/>
</dbReference>
<keyword evidence="6" id="KW-0732">Signal</keyword>
<evidence type="ECO:0000259" key="7">
    <source>
        <dbReference type="PROSITE" id="PS50240"/>
    </source>
</evidence>
<dbReference type="PROSITE" id="PS00134">
    <property type="entry name" value="TRYPSIN_HIS"/>
    <property type="match status" value="1"/>
</dbReference>
<dbReference type="SMART" id="SM00020">
    <property type="entry name" value="Tryp_SPc"/>
    <property type="match status" value="1"/>
</dbReference>
<evidence type="ECO:0000256" key="6">
    <source>
        <dbReference type="SAM" id="SignalP"/>
    </source>
</evidence>
<keyword evidence="4" id="KW-1015">Disulfide bond</keyword>
<gene>
    <name evidence="8" type="primary">CTSG</name>
    <name evidence="8" type="ORF">Y1Q_0000258</name>
</gene>
<dbReference type="InterPro" id="IPR018114">
    <property type="entry name" value="TRYPSIN_HIS"/>
</dbReference>
<evidence type="ECO:0000256" key="3">
    <source>
        <dbReference type="ARBA" id="ARBA00022825"/>
    </source>
</evidence>